<dbReference type="InterPro" id="IPR036515">
    <property type="entry name" value="Transposase_17_sf"/>
</dbReference>
<dbReference type="Gene3D" id="3.30.70.1290">
    <property type="entry name" value="Transposase IS200-like"/>
    <property type="match status" value="1"/>
</dbReference>
<organism evidence="2 3">
    <name type="scientific">Candidatus Collierbacteria bacterium GW2011_GWA2_44_99</name>
    <dbReference type="NCBI Taxonomy" id="1618380"/>
    <lineage>
        <taxon>Bacteria</taxon>
        <taxon>Candidatus Collieribacteriota</taxon>
    </lineage>
</organism>
<dbReference type="InterPro" id="IPR002686">
    <property type="entry name" value="Transposase_17"/>
</dbReference>
<dbReference type="PANTHER" id="PTHR34322">
    <property type="entry name" value="TRANSPOSASE, Y1_TNP DOMAIN-CONTAINING"/>
    <property type="match status" value="1"/>
</dbReference>
<dbReference type="SMART" id="SM01321">
    <property type="entry name" value="Y1_Tnp"/>
    <property type="match status" value="1"/>
</dbReference>
<dbReference type="AlphaFoldDB" id="A0A0G1KQK5"/>
<evidence type="ECO:0000313" key="2">
    <source>
        <dbReference type="EMBL" id="KKT85838.1"/>
    </source>
</evidence>
<sequence>MPSKNAIKEYESGAYYHIYNRGVEKRLIFLDEQDYKTFLSYLKFYLTNPNSIDLRGLSSQVRPTSPSKILRNYSESITLIAYCLMPNHFHLFIKQNDDFSMSNFMSSLSTKYVRYFNTRYKRVGHLFQDRYKAVRIEAENQWIHLSKYIHRNPLGLSSYYKESPHKLSEYRYSSYPNYLGHFHQKWVRPEEIIVNFGGKQNSSYQRFVEEPEDITPIYLTAIDYEC</sequence>
<comment type="caution">
    <text evidence="2">The sequence shown here is derived from an EMBL/GenBank/DDBJ whole genome shotgun (WGS) entry which is preliminary data.</text>
</comment>
<dbReference type="Proteomes" id="UP000034797">
    <property type="component" value="Unassembled WGS sequence"/>
</dbReference>
<reference evidence="2 3" key="1">
    <citation type="journal article" date="2015" name="Nature">
        <title>rRNA introns, odd ribosomes, and small enigmatic genomes across a large radiation of phyla.</title>
        <authorList>
            <person name="Brown C.T."/>
            <person name="Hug L.A."/>
            <person name="Thomas B.C."/>
            <person name="Sharon I."/>
            <person name="Castelle C.J."/>
            <person name="Singh A."/>
            <person name="Wilkins M.J."/>
            <person name="Williams K.H."/>
            <person name="Banfield J.F."/>
        </authorList>
    </citation>
    <scope>NUCLEOTIDE SEQUENCE [LARGE SCALE GENOMIC DNA]</scope>
</reference>
<evidence type="ECO:0000259" key="1">
    <source>
        <dbReference type="SMART" id="SM01321"/>
    </source>
</evidence>
<feature type="domain" description="Transposase IS200-like" evidence="1">
    <location>
        <begin position="11"/>
        <end position="152"/>
    </location>
</feature>
<dbReference type="SUPFAM" id="SSF143422">
    <property type="entry name" value="Transposase IS200-like"/>
    <property type="match status" value="1"/>
</dbReference>
<gene>
    <name evidence="2" type="ORF">UW84_C0021G0007</name>
</gene>
<dbReference type="PANTHER" id="PTHR34322:SF2">
    <property type="entry name" value="TRANSPOSASE IS200-LIKE DOMAIN-CONTAINING PROTEIN"/>
    <property type="match status" value="1"/>
</dbReference>
<evidence type="ECO:0000313" key="3">
    <source>
        <dbReference type="Proteomes" id="UP000034797"/>
    </source>
</evidence>
<dbReference type="GO" id="GO:0004803">
    <property type="term" value="F:transposase activity"/>
    <property type="evidence" value="ECO:0007669"/>
    <property type="project" value="InterPro"/>
</dbReference>
<name>A0A0G1KQK5_9BACT</name>
<dbReference type="GO" id="GO:0006313">
    <property type="term" value="P:DNA transposition"/>
    <property type="evidence" value="ECO:0007669"/>
    <property type="project" value="InterPro"/>
</dbReference>
<dbReference type="GO" id="GO:0003677">
    <property type="term" value="F:DNA binding"/>
    <property type="evidence" value="ECO:0007669"/>
    <property type="project" value="InterPro"/>
</dbReference>
<dbReference type="Pfam" id="PF01797">
    <property type="entry name" value="Y1_Tnp"/>
    <property type="match status" value="1"/>
</dbReference>
<protein>
    <recommendedName>
        <fullName evidence="1">Transposase IS200-like domain-containing protein</fullName>
    </recommendedName>
</protein>
<accession>A0A0G1KQK5</accession>
<proteinExistence type="predicted"/>
<dbReference type="EMBL" id="LCJW01000021">
    <property type="protein sequence ID" value="KKT85838.1"/>
    <property type="molecule type" value="Genomic_DNA"/>
</dbReference>